<reference evidence="1 2" key="1">
    <citation type="submission" date="2022-12" db="EMBL/GenBank/DDBJ databases">
        <title>Chromosome-level genome assembly of true bugs.</title>
        <authorList>
            <person name="Ma L."/>
            <person name="Li H."/>
        </authorList>
    </citation>
    <scope>NUCLEOTIDE SEQUENCE [LARGE SCALE GENOMIC DNA]</scope>
    <source>
        <strain evidence="1">Lab_2022b</strain>
    </source>
</reference>
<dbReference type="InterPro" id="IPR011333">
    <property type="entry name" value="SKP1/BTB/POZ_sf"/>
</dbReference>
<protein>
    <submittedName>
        <fullName evidence="1">Uncharacterized protein</fullName>
    </submittedName>
</protein>
<comment type="caution">
    <text evidence="1">The sequence shown here is derived from an EMBL/GenBank/DDBJ whole genome shotgun (WGS) entry which is preliminary data.</text>
</comment>
<dbReference type="AlphaFoldDB" id="A0AAW1D4Z6"/>
<dbReference type="EMBL" id="JAPXFL010000007">
    <property type="protein sequence ID" value="KAK9503415.1"/>
    <property type="molecule type" value="Genomic_DNA"/>
</dbReference>
<organism evidence="1 2">
    <name type="scientific">Rhynocoris fuscipes</name>
    <dbReference type="NCBI Taxonomy" id="488301"/>
    <lineage>
        <taxon>Eukaryota</taxon>
        <taxon>Metazoa</taxon>
        <taxon>Ecdysozoa</taxon>
        <taxon>Arthropoda</taxon>
        <taxon>Hexapoda</taxon>
        <taxon>Insecta</taxon>
        <taxon>Pterygota</taxon>
        <taxon>Neoptera</taxon>
        <taxon>Paraneoptera</taxon>
        <taxon>Hemiptera</taxon>
        <taxon>Heteroptera</taxon>
        <taxon>Panheteroptera</taxon>
        <taxon>Cimicomorpha</taxon>
        <taxon>Reduviidae</taxon>
        <taxon>Harpactorinae</taxon>
        <taxon>Harpactorini</taxon>
        <taxon>Rhynocoris</taxon>
    </lineage>
</organism>
<keyword evidence="2" id="KW-1185">Reference proteome</keyword>
<evidence type="ECO:0000313" key="1">
    <source>
        <dbReference type="EMBL" id="KAK9503415.1"/>
    </source>
</evidence>
<gene>
    <name evidence="1" type="ORF">O3M35_009970</name>
</gene>
<proteinExistence type="predicted"/>
<dbReference type="Gene3D" id="3.30.710.10">
    <property type="entry name" value="Potassium Channel Kv1.1, Chain A"/>
    <property type="match status" value="1"/>
</dbReference>
<sequence>MKREILELTSRIIKRMLLKQSKEREITSLHFYEFRPDVMKEFCLYAIYSYEFRYKWKPKFWLYENASDPYHNYKATREKIGGKWEYEFPKHLAYELYMLANFLMC</sequence>
<evidence type="ECO:0000313" key="2">
    <source>
        <dbReference type="Proteomes" id="UP001461498"/>
    </source>
</evidence>
<dbReference type="Proteomes" id="UP001461498">
    <property type="component" value="Unassembled WGS sequence"/>
</dbReference>
<name>A0AAW1D4Z6_9HEMI</name>
<accession>A0AAW1D4Z6</accession>